<organism evidence="1 2">
    <name type="scientific">Nitrosopumilus piranensis</name>
    <dbReference type="NCBI Taxonomy" id="1582439"/>
    <lineage>
        <taxon>Archaea</taxon>
        <taxon>Nitrososphaerota</taxon>
        <taxon>Nitrososphaeria</taxon>
        <taxon>Nitrosopumilales</taxon>
        <taxon>Nitrosopumilaceae</taxon>
        <taxon>Nitrosopumilus</taxon>
    </lineage>
</organism>
<dbReference type="CDD" id="cd07247">
    <property type="entry name" value="SgaA_N_like"/>
    <property type="match status" value="1"/>
</dbReference>
<dbReference type="InterPro" id="IPR029068">
    <property type="entry name" value="Glyas_Bleomycin-R_OHBP_Dase"/>
</dbReference>
<dbReference type="Gene3D" id="3.10.180.10">
    <property type="entry name" value="2,3-Dihydroxybiphenyl 1,2-Dioxygenase, domain 1"/>
    <property type="match status" value="1"/>
</dbReference>
<keyword evidence="2" id="KW-1185">Reference proteome</keyword>
<name>A0A0C5BUG6_9ARCH</name>
<reference evidence="1 2" key="2">
    <citation type="journal article" date="2016" name="ISME J.">
        <title>Physiological and genomic characterization of two novel marine thaumarchaeal strains indicates niche differentiation.</title>
        <authorList>
            <person name="Bayer B."/>
            <person name="Vojvoda J."/>
            <person name="Offre P."/>
            <person name="Alves R.J."/>
            <person name="Elisabeth N.H."/>
            <person name="Garcia J.A."/>
            <person name="Volland J.M."/>
            <person name="Srivastava A."/>
            <person name="Schleper C."/>
            <person name="Herndl G.J."/>
        </authorList>
    </citation>
    <scope>NUCLEOTIDE SEQUENCE [LARGE SCALE GENOMIC DNA]</scope>
    <source>
        <strain evidence="1 2">D3C</strain>
    </source>
</reference>
<dbReference type="KEGG" id="nid:NPIRD3C_0625"/>
<reference evidence="2" key="1">
    <citation type="submission" date="2015-02" db="EMBL/GenBank/DDBJ databases">
        <title>Characterization of two novel Thaumarchaeota isolated from the Northern Adriatic Sea.</title>
        <authorList>
            <person name="Bayer B."/>
            <person name="Vojvoda J."/>
            <person name="Offre P."/>
            <person name="Srivastava A."/>
            <person name="Elisabeth N."/>
            <person name="Garcia J.A.L."/>
            <person name="Schleper C."/>
            <person name="Herndl G.J."/>
        </authorList>
    </citation>
    <scope>NUCLEOTIDE SEQUENCE [LARGE SCALE GENOMIC DNA]</scope>
    <source>
        <strain evidence="2">D3C</strain>
    </source>
</reference>
<evidence type="ECO:0000313" key="2">
    <source>
        <dbReference type="Proteomes" id="UP000032027"/>
    </source>
</evidence>
<dbReference type="HOGENOM" id="CLU_127592_3_0_2"/>
<dbReference type="AlphaFoldDB" id="A0A0C5BUG6"/>
<dbReference type="PATRIC" id="fig|1582439.9.peg.637"/>
<evidence type="ECO:0000313" key="1">
    <source>
        <dbReference type="EMBL" id="AJM91839.1"/>
    </source>
</evidence>
<proteinExistence type="predicted"/>
<dbReference type="EMBL" id="CP010868">
    <property type="protein sequence ID" value="AJM91839.1"/>
    <property type="molecule type" value="Genomic_DNA"/>
</dbReference>
<dbReference type="PANTHER" id="PTHR33993">
    <property type="entry name" value="GLYOXALASE-RELATED"/>
    <property type="match status" value="1"/>
</dbReference>
<dbReference type="SUPFAM" id="SSF54593">
    <property type="entry name" value="Glyoxalase/Bleomycin resistance protein/Dihydroxybiphenyl dioxygenase"/>
    <property type="match status" value="1"/>
</dbReference>
<accession>A0A0C5BUG6</accession>
<protein>
    <submittedName>
        <fullName evidence="1">Glyoxalase</fullName>
    </submittedName>
</protein>
<dbReference type="Proteomes" id="UP000032027">
    <property type="component" value="Chromosome"/>
</dbReference>
<reference evidence="1 2" key="3">
    <citation type="journal article" date="2019" name="Int. J. Syst. Evol. Microbiol.">
        <title>Nitrosopumilus adriaticus sp. nov. and Nitrosopumilus piranensis sp. nov., two ammonia-oxidizing archaea from the Adriatic Sea and members of the class Nitrososphaeria.</title>
        <authorList>
            <person name="Bayer B."/>
            <person name="Vojvoda J."/>
            <person name="Reinthaler T."/>
            <person name="Reyes C."/>
            <person name="Pinto M."/>
            <person name="Herndl G.J."/>
        </authorList>
    </citation>
    <scope>NUCLEOTIDE SEQUENCE [LARGE SCALE GENOMIC DNA]</scope>
    <source>
        <strain evidence="1 2">D3C</strain>
    </source>
</reference>
<dbReference type="STRING" id="1582439.NPIRD3C_0625"/>
<dbReference type="InterPro" id="IPR052164">
    <property type="entry name" value="Anthracycline_SecMetBiosynth"/>
</dbReference>
<sequence length="126" mass="14231">MEKDLPRISHFDIPSDNPERAQKFYSEVFDWKFEKWDGPMDYWMVTTGSDKEPGINGGLSKRIPGQIGITNTITVTSIDEFSKKIVEKGGQLIVPKMAIPKVGWFAQCADTEMNIFGIIEMDAKAE</sequence>
<dbReference type="PANTHER" id="PTHR33993:SF2">
    <property type="entry name" value="VOC DOMAIN-CONTAINING PROTEIN"/>
    <property type="match status" value="1"/>
</dbReference>
<gene>
    <name evidence="1" type="ORF">NPIRD3C_0625</name>
</gene>